<proteinExistence type="predicted"/>
<comment type="caution">
    <text evidence="1">The sequence shown here is derived from an EMBL/GenBank/DDBJ whole genome shotgun (WGS) entry which is preliminary data.</text>
</comment>
<organism evidence="1">
    <name type="scientific">hot springs metagenome</name>
    <dbReference type="NCBI Taxonomy" id="433727"/>
    <lineage>
        <taxon>unclassified sequences</taxon>
        <taxon>metagenomes</taxon>
        <taxon>ecological metagenomes</taxon>
    </lineage>
</organism>
<protein>
    <submittedName>
        <fullName evidence="1">Uncharacterized protein</fullName>
    </submittedName>
</protein>
<name>A0A5J4KU06_9ZZZZ</name>
<sequence length="40" mass="4619">MTGTETLRILRHAIDETNKRIDALYLEVSDIRGDLKKGYI</sequence>
<gene>
    <name evidence="1" type="ORF">A45J_0459</name>
</gene>
<accession>A0A5J4KU06</accession>
<evidence type="ECO:0000313" key="1">
    <source>
        <dbReference type="EMBL" id="GER92734.1"/>
    </source>
</evidence>
<dbReference type="AlphaFoldDB" id="A0A5J4KU06"/>
<reference evidence="1" key="1">
    <citation type="submission" date="2019-10" db="EMBL/GenBank/DDBJ databases">
        <title>Metagenomic sequencing of thiosulfate-disproportionating enrichment culture.</title>
        <authorList>
            <person name="Umezawa K."/>
            <person name="Kojima H."/>
            <person name="Fukui M."/>
        </authorList>
    </citation>
    <scope>NUCLEOTIDE SEQUENCE</scope>
    <source>
        <strain evidence="1">45J</strain>
    </source>
</reference>
<dbReference type="EMBL" id="BLAB01000001">
    <property type="protein sequence ID" value="GER92734.1"/>
    <property type="molecule type" value="Genomic_DNA"/>
</dbReference>